<dbReference type="GO" id="GO:0003677">
    <property type="term" value="F:DNA binding"/>
    <property type="evidence" value="ECO:0007669"/>
    <property type="project" value="UniProtKB-UniRule"/>
</dbReference>
<evidence type="ECO:0000256" key="2">
    <source>
        <dbReference type="PROSITE-ProRule" id="PRU00335"/>
    </source>
</evidence>
<proteinExistence type="predicted"/>
<evidence type="ECO:0000313" key="5">
    <source>
        <dbReference type="Proteomes" id="UP000199652"/>
    </source>
</evidence>
<sequence length="199" mass="23521">MVNTKERILRIALDLFSRDGYEAVSVSAIAKELKMTKSALYKHYKSKRDIFDNILARMSQMDIEGAKHYDMPEGTFEEMEEVYNRTPIENIKIYTESQFRHWTEDEFSSNFRKMMTLEQYRNSEMSQLYQQYFVSGPLQYMEDLFNKMSNGTENAKLRALHFYAPVFTLYSLYDGAIDKGQVFALLQKHIAHFTNEMSK</sequence>
<keyword evidence="1 2" id="KW-0238">DNA-binding</keyword>
<dbReference type="PRINTS" id="PR00455">
    <property type="entry name" value="HTHTETR"/>
</dbReference>
<evidence type="ECO:0000313" key="4">
    <source>
        <dbReference type="EMBL" id="SDX93526.1"/>
    </source>
</evidence>
<dbReference type="PROSITE" id="PS50977">
    <property type="entry name" value="HTH_TETR_2"/>
    <property type="match status" value="1"/>
</dbReference>
<dbReference type="RefSeq" id="WP_090245265.1">
    <property type="nucleotide sequence ID" value="NZ_FNOU01000011.1"/>
</dbReference>
<name>A0A1H3FRA4_EUBBA</name>
<dbReference type="Pfam" id="PF00440">
    <property type="entry name" value="TetR_N"/>
    <property type="match status" value="1"/>
</dbReference>
<dbReference type="Proteomes" id="UP000199652">
    <property type="component" value="Unassembled WGS sequence"/>
</dbReference>
<dbReference type="InterPro" id="IPR001647">
    <property type="entry name" value="HTH_TetR"/>
</dbReference>
<dbReference type="PANTHER" id="PTHR43479:SF11">
    <property type="entry name" value="ACREF_ENVCD OPERON REPRESSOR-RELATED"/>
    <property type="match status" value="1"/>
</dbReference>
<evidence type="ECO:0000256" key="1">
    <source>
        <dbReference type="ARBA" id="ARBA00023125"/>
    </source>
</evidence>
<feature type="DNA-binding region" description="H-T-H motif" evidence="2">
    <location>
        <begin position="25"/>
        <end position="44"/>
    </location>
</feature>
<dbReference type="PANTHER" id="PTHR43479">
    <property type="entry name" value="ACREF/ENVCD OPERON REPRESSOR-RELATED"/>
    <property type="match status" value="1"/>
</dbReference>
<dbReference type="EMBL" id="FNOU01000011">
    <property type="protein sequence ID" value="SDX93526.1"/>
    <property type="molecule type" value="Genomic_DNA"/>
</dbReference>
<keyword evidence="5" id="KW-1185">Reference proteome</keyword>
<organism evidence="4 5">
    <name type="scientific">Eubacterium barkeri</name>
    <name type="common">Clostridium barkeri</name>
    <dbReference type="NCBI Taxonomy" id="1528"/>
    <lineage>
        <taxon>Bacteria</taxon>
        <taxon>Bacillati</taxon>
        <taxon>Bacillota</taxon>
        <taxon>Clostridia</taxon>
        <taxon>Eubacteriales</taxon>
        <taxon>Eubacteriaceae</taxon>
        <taxon>Eubacterium</taxon>
    </lineage>
</organism>
<dbReference type="OrthoDB" id="9808476at2"/>
<gene>
    <name evidence="4" type="ORF">SAMN04488579_11158</name>
</gene>
<dbReference type="SUPFAM" id="SSF46689">
    <property type="entry name" value="Homeodomain-like"/>
    <property type="match status" value="1"/>
</dbReference>
<reference evidence="5" key="1">
    <citation type="submission" date="2016-10" db="EMBL/GenBank/DDBJ databases">
        <authorList>
            <person name="Varghese N."/>
            <person name="Submissions S."/>
        </authorList>
    </citation>
    <scope>NUCLEOTIDE SEQUENCE [LARGE SCALE GENOMIC DNA]</scope>
    <source>
        <strain evidence="5">VPI 5359</strain>
    </source>
</reference>
<dbReference type="STRING" id="1528.SAMN04488579_11158"/>
<accession>A0A1H3FRA4</accession>
<feature type="domain" description="HTH tetR-type" evidence="3">
    <location>
        <begin position="2"/>
        <end position="62"/>
    </location>
</feature>
<dbReference type="InterPro" id="IPR050624">
    <property type="entry name" value="HTH-type_Tx_Regulator"/>
</dbReference>
<dbReference type="InterPro" id="IPR009057">
    <property type="entry name" value="Homeodomain-like_sf"/>
</dbReference>
<evidence type="ECO:0000259" key="3">
    <source>
        <dbReference type="PROSITE" id="PS50977"/>
    </source>
</evidence>
<dbReference type="Gene3D" id="1.10.357.10">
    <property type="entry name" value="Tetracycline Repressor, domain 2"/>
    <property type="match status" value="1"/>
</dbReference>
<protein>
    <submittedName>
        <fullName evidence="4">DNA-binding transcriptional regulator, AcrR family</fullName>
    </submittedName>
</protein>
<dbReference type="AlphaFoldDB" id="A0A1H3FRA4"/>